<dbReference type="STRING" id="595537.Varpa_2237"/>
<dbReference type="InterPro" id="IPR016039">
    <property type="entry name" value="Thiolase-like"/>
</dbReference>
<dbReference type="PROSITE" id="PS52004">
    <property type="entry name" value="KS3_2"/>
    <property type="match status" value="1"/>
</dbReference>
<evidence type="ECO:0000259" key="4">
    <source>
        <dbReference type="PROSITE" id="PS52004"/>
    </source>
</evidence>
<dbReference type="SMART" id="SM00825">
    <property type="entry name" value="PKS_KS"/>
    <property type="match status" value="1"/>
</dbReference>
<dbReference type="PANTHER" id="PTHR11712:SF347">
    <property type="entry name" value="BETA KETOACYL-ACYL CARRIER PROTEIN SYNTHASE"/>
    <property type="match status" value="1"/>
</dbReference>
<evidence type="ECO:0000256" key="1">
    <source>
        <dbReference type="ARBA" id="ARBA00008467"/>
    </source>
</evidence>
<organism evidence="5 6">
    <name type="scientific">Variovorax paradoxus (strain EPS)</name>
    <dbReference type="NCBI Taxonomy" id="595537"/>
    <lineage>
        <taxon>Bacteria</taxon>
        <taxon>Pseudomonadati</taxon>
        <taxon>Pseudomonadota</taxon>
        <taxon>Betaproteobacteria</taxon>
        <taxon>Burkholderiales</taxon>
        <taxon>Comamonadaceae</taxon>
        <taxon>Variovorax</taxon>
    </lineage>
</organism>
<dbReference type="Proteomes" id="UP000008917">
    <property type="component" value="Chromosome"/>
</dbReference>
<dbReference type="GO" id="GO:0006633">
    <property type="term" value="P:fatty acid biosynthetic process"/>
    <property type="evidence" value="ECO:0007669"/>
    <property type="project" value="InterPro"/>
</dbReference>
<dbReference type="OrthoDB" id="8834566at2"/>
<gene>
    <name evidence="5" type="ordered locus">Varpa_2237</name>
</gene>
<evidence type="ECO:0000313" key="5">
    <source>
        <dbReference type="EMBL" id="ADU36443.1"/>
    </source>
</evidence>
<dbReference type="InterPro" id="IPR000794">
    <property type="entry name" value="Beta-ketoacyl_synthase"/>
</dbReference>
<proteinExistence type="inferred from homology"/>
<dbReference type="InterPro" id="IPR020841">
    <property type="entry name" value="PKS_Beta-ketoAc_synthase_dom"/>
</dbReference>
<dbReference type="EMBL" id="CP002417">
    <property type="protein sequence ID" value="ADU36443.1"/>
    <property type="molecule type" value="Genomic_DNA"/>
</dbReference>
<comment type="similarity">
    <text evidence="1 3">Belongs to the thiolase-like superfamily. Beta-ketoacyl-ACP synthases family.</text>
</comment>
<name>E6UVW5_VARPE</name>
<dbReference type="AlphaFoldDB" id="E6UVW5"/>
<dbReference type="Pfam" id="PF00109">
    <property type="entry name" value="ketoacyl-synt"/>
    <property type="match status" value="1"/>
</dbReference>
<protein>
    <submittedName>
        <fullName evidence="5">Beta-ketoacyl synthase</fullName>
    </submittedName>
</protein>
<dbReference type="PANTHER" id="PTHR11712">
    <property type="entry name" value="POLYKETIDE SYNTHASE-RELATED"/>
    <property type="match status" value="1"/>
</dbReference>
<dbReference type="InterPro" id="IPR018201">
    <property type="entry name" value="Ketoacyl_synth_AS"/>
</dbReference>
<reference evidence="5 6" key="2">
    <citation type="journal article" date="2013" name="Genome Announc.">
        <title>Genome of the Root-Associated Plant Growth-Promoting Bacterium Variovorax paradoxus Strain EPS.</title>
        <authorList>
            <person name="Han J.I."/>
            <person name="Spain J.C."/>
            <person name="Leadbetter J.R."/>
            <person name="Ovchinnikova G."/>
            <person name="Goodwin L.A."/>
            <person name="Han C.S."/>
            <person name="Woyke T."/>
            <person name="Davenport K.W."/>
            <person name="Orwin P.M."/>
        </authorList>
    </citation>
    <scope>NUCLEOTIDE SEQUENCE [LARGE SCALE GENOMIC DNA]</scope>
    <source>
        <strain evidence="5 6">EPS</strain>
    </source>
</reference>
<keyword evidence="2 3" id="KW-0808">Transferase</keyword>
<dbReference type="Gene3D" id="3.40.47.10">
    <property type="match status" value="1"/>
</dbReference>
<dbReference type="SUPFAM" id="SSF53901">
    <property type="entry name" value="Thiolase-like"/>
    <property type="match status" value="1"/>
</dbReference>
<reference evidence="6" key="1">
    <citation type="submission" date="2010-12" db="EMBL/GenBank/DDBJ databases">
        <title>Complete sequence of Variovorax paradoxus EPS.</title>
        <authorList>
            <consortium name="US DOE Joint Genome Institute"/>
            <person name="Lucas S."/>
            <person name="Copeland A."/>
            <person name="Lapidus A."/>
            <person name="Cheng J.-F."/>
            <person name="Goodwin L."/>
            <person name="Pitluck S."/>
            <person name="Teshima H."/>
            <person name="Detter J.C."/>
            <person name="Han C."/>
            <person name="Tapia R."/>
            <person name="Land M."/>
            <person name="Hauser L."/>
            <person name="Kyrpides N."/>
            <person name="Ivanova N."/>
            <person name="Ovchinnikova G."/>
            <person name="Orwin P."/>
            <person name="Han J.-I.G."/>
            <person name="Woyke T."/>
        </authorList>
    </citation>
    <scope>NUCLEOTIDE SEQUENCE [LARGE SCALE GENOMIC DNA]</scope>
    <source>
        <strain evidence="6">EPS</strain>
    </source>
</reference>
<dbReference type="GO" id="GO:0004315">
    <property type="term" value="F:3-oxoacyl-[acyl-carrier-protein] synthase activity"/>
    <property type="evidence" value="ECO:0007669"/>
    <property type="project" value="InterPro"/>
</dbReference>
<accession>E6UVW5</accession>
<evidence type="ECO:0000256" key="2">
    <source>
        <dbReference type="ARBA" id="ARBA00022679"/>
    </source>
</evidence>
<sequence>MNGGVYLSSTGLACVLGNDMPGALDALRRGGVPPTPVSIAKGNGWPVYKLPRQEGNWLERVRRTARNVVAQTGEWGDRSAPLFVASSSLDIGYMEYAKPDLRLGGDLQDFATVVSEALDWRGPVFTISTACTSALNAVLAAADLIRSGGADEALVLGAELDNRFTAAGFRAMQLLAPGNAQPFGAERRGLVLGEAVAALRLCARPSRWRITGGANVVDGRNPSGTEASAVRAMCQAALAQSGLRPEDIDLIKVQAAGSPVNDAIEVEALKQVFEQLPPLVSLKSSLGHTLGAAGAAELALLVGCIEGGAWPSTDYPLDETLGITLSAEPPVKLRNILLNVVGFGGGHASLLLKDCQA</sequence>
<feature type="domain" description="Ketosynthase family 3 (KS3)" evidence="4">
    <location>
        <begin position="1"/>
        <end position="354"/>
    </location>
</feature>
<dbReference type="eggNOG" id="COG0304">
    <property type="taxonomic scope" value="Bacteria"/>
</dbReference>
<dbReference type="PROSITE" id="PS00606">
    <property type="entry name" value="KS3_1"/>
    <property type="match status" value="1"/>
</dbReference>
<evidence type="ECO:0000256" key="3">
    <source>
        <dbReference type="RuleBase" id="RU003694"/>
    </source>
</evidence>
<dbReference type="Pfam" id="PF02801">
    <property type="entry name" value="Ketoacyl-synt_C"/>
    <property type="match status" value="1"/>
</dbReference>
<dbReference type="InterPro" id="IPR014031">
    <property type="entry name" value="Ketoacyl_synth_C"/>
</dbReference>
<dbReference type="HOGENOM" id="CLU_000022_69_0_4"/>
<dbReference type="InterPro" id="IPR014030">
    <property type="entry name" value="Ketoacyl_synth_N"/>
</dbReference>
<evidence type="ECO:0000313" key="6">
    <source>
        <dbReference type="Proteomes" id="UP000008917"/>
    </source>
</evidence>
<dbReference type="RefSeq" id="WP_013540678.1">
    <property type="nucleotide sequence ID" value="NC_014931.1"/>
</dbReference>
<dbReference type="KEGG" id="vpe:Varpa_2237"/>